<dbReference type="AlphaFoldDB" id="A0A7S1UZH3"/>
<feature type="transmembrane region" description="Helical" evidence="1">
    <location>
        <begin position="323"/>
        <end position="345"/>
    </location>
</feature>
<sequence>MEKGGKGVGKGTGDSAFEVVRHTSLPFFKGHPVHAVIRDTETGQTYNWNARNHRKMRFPDEIVDAAADQESSEHCCRMHFFSWEPHIISWWVAWIGFWANTLWVVNGIFATWPEVNEEYALEISYGTGVAGAFCFIVTAYLGCVEVINQNHTDVVLTTFEQEESSPETRREFKRASLLYGQRRSPLEHGNHGLDESRNRTVIRACGYPIVADHETGKIITQDDPSEDFVGKEIDIVIGNHIVQATVSTCTEIDQQNQHQQQSSDEKALVPHLSSAKHYEWWSWNPDWTHVSVWGAYIFFVSTIMFFVPAAMWYPYDEGDNTNVVVSVLFVDMFQVVPSVGFVIVGHIAMAEASGTWGCGRSVYSSIGWYVGAFNTLGGWGFMLCGIFAIPASADAGCCPSLIKWASGFSTFWGSCFFWIAGVLQCVEFANKYPISFLGRGSNKMNMFKE</sequence>
<evidence type="ECO:0000313" key="2">
    <source>
        <dbReference type="EMBL" id="CAD9282939.1"/>
    </source>
</evidence>
<feature type="transmembrane region" description="Helical" evidence="1">
    <location>
        <begin position="123"/>
        <end position="143"/>
    </location>
</feature>
<name>A0A7S1UZH3_9STRA</name>
<feature type="transmembrane region" description="Helical" evidence="1">
    <location>
        <begin position="409"/>
        <end position="429"/>
    </location>
</feature>
<dbReference type="EMBL" id="HBGK01022988">
    <property type="protein sequence ID" value="CAD9282939.1"/>
    <property type="molecule type" value="Transcribed_RNA"/>
</dbReference>
<evidence type="ECO:0000256" key="1">
    <source>
        <dbReference type="SAM" id="Phobius"/>
    </source>
</evidence>
<feature type="transmembrane region" description="Helical" evidence="1">
    <location>
        <begin position="290"/>
        <end position="311"/>
    </location>
</feature>
<proteinExistence type="predicted"/>
<keyword evidence="1" id="KW-0472">Membrane</keyword>
<organism evidence="2">
    <name type="scientific">Grammatophora oceanica</name>
    <dbReference type="NCBI Taxonomy" id="210454"/>
    <lineage>
        <taxon>Eukaryota</taxon>
        <taxon>Sar</taxon>
        <taxon>Stramenopiles</taxon>
        <taxon>Ochrophyta</taxon>
        <taxon>Bacillariophyta</taxon>
        <taxon>Fragilariophyceae</taxon>
        <taxon>Fragilariophycidae</taxon>
        <taxon>Rhabdonematales</taxon>
        <taxon>Grammatophoraceae</taxon>
        <taxon>Grammatophora</taxon>
    </lineage>
</organism>
<reference evidence="2" key="1">
    <citation type="submission" date="2021-01" db="EMBL/GenBank/DDBJ databases">
        <authorList>
            <person name="Corre E."/>
            <person name="Pelletier E."/>
            <person name="Niang G."/>
            <person name="Scheremetjew M."/>
            <person name="Finn R."/>
            <person name="Kale V."/>
            <person name="Holt S."/>
            <person name="Cochrane G."/>
            <person name="Meng A."/>
            <person name="Brown T."/>
            <person name="Cohen L."/>
        </authorList>
    </citation>
    <scope>NUCLEOTIDE SEQUENCE</scope>
    <source>
        <strain evidence="2">CCMP 410</strain>
    </source>
</reference>
<gene>
    <name evidence="2" type="ORF">GOCE00092_LOCUS11851</name>
</gene>
<feature type="transmembrane region" description="Helical" evidence="1">
    <location>
        <begin position="366"/>
        <end position="389"/>
    </location>
</feature>
<feature type="transmembrane region" description="Helical" evidence="1">
    <location>
        <begin position="87"/>
        <end position="111"/>
    </location>
</feature>
<accession>A0A7S1UZH3</accession>
<protein>
    <submittedName>
        <fullName evidence="2">Uncharacterized protein</fullName>
    </submittedName>
</protein>
<keyword evidence="1" id="KW-1133">Transmembrane helix</keyword>
<keyword evidence="1" id="KW-0812">Transmembrane</keyword>